<dbReference type="HOGENOM" id="CLU_3391052_0_0_5"/>
<keyword evidence="1" id="KW-1133">Transmembrane helix</keyword>
<evidence type="ECO:0000256" key="1">
    <source>
        <dbReference type="SAM" id="Phobius"/>
    </source>
</evidence>
<dbReference type="Proteomes" id="UP000019443">
    <property type="component" value="Plasmid pLPU83d"/>
</dbReference>
<keyword evidence="1" id="KW-0472">Membrane</keyword>
<evidence type="ECO:0000313" key="2">
    <source>
        <dbReference type="EMBL" id="CDM62730.1"/>
    </source>
</evidence>
<dbReference type="PATRIC" id="fig|348824.6.peg.7081"/>
<keyword evidence="2" id="KW-0614">Plasmid</keyword>
<reference evidence="2" key="1">
    <citation type="submission" date="2013-11" db="EMBL/GenBank/DDBJ databases">
        <title>Draft genome sequence of the broad-host-range Rhizobium sp. LPU83 strain, a member of the low-genetic diversity Oregon-like Rhizobium sp. group.</title>
        <authorList>
            <person name="Wibberg D."/>
            <person name="Puehler A."/>
            <person name="Schlueter A."/>
        </authorList>
    </citation>
    <scope>NUCLEOTIDE SEQUENCE [LARGE SCALE GENOMIC DNA]</scope>
    <source>
        <strain evidence="2">LPU83</strain>
        <plasmid evidence="2">pLPU83d</plasmid>
    </source>
</reference>
<dbReference type="KEGG" id="rhl:LPU83_pLPU83d_1360"/>
<keyword evidence="3" id="KW-1185">Reference proteome</keyword>
<evidence type="ECO:0000313" key="3">
    <source>
        <dbReference type="Proteomes" id="UP000019443"/>
    </source>
</evidence>
<geneLocation type="plasmid" evidence="2 3">
    <name>pLPU83d</name>
</geneLocation>
<sequence>MSDRAIGYLVAAEVCSLFWIGVGLFAFGSLSF</sequence>
<proteinExistence type="predicted"/>
<organism evidence="2 3">
    <name type="scientific">Rhizobium favelukesii</name>
    <dbReference type="NCBI Taxonomy" id="348824"/>
    <lineage>
        <taxon>Bacteria</taxon>
        <taxon>Pseudomonadati</taxon>
        <taxon>Pseudomonadota</taxon>
        <taxon>Alphaproteobacteria</taxon>
        <taxon>Hyphomicrobiales</taxon>
        <taxon>Rhizobiaceae</taxon>
        <taxon>Rhizobium/Agrobacterium group</taxon>
        <taxon>Rhizobium</taxon>
    </lineage>
</organism>
<gene>
    <name evidence="2" type="ORF">LPU83_pLPU83d_1360</name>
</gene>
<protein>
    <submittedName>
        <fullName evidence="2">Membrane protein</fullName>
    </submittedName>
</protein>
<dbReference type="EMBL" id="HG916855">
    <property type="protein sequence ID" value="CDM62730.1"/>
    <property type="molecule type" value="Genomic_DNA"/>
</dbReference>
<name>W6RRF3_9HYPH</name>
<dbReference type="AlphaFoldDB" id="W6RRF3"/>
<accession>W6RRF3</accession>
<feature type="transmembrane region" description="Helical" evidence="1">
    <location>
        <begin position="6"/>
        <end position="27"/>
    </location>
</feature>
<keyword evidence="1" id="KW-0812">Transmembrane</keyword>